<evidence type="ECO:0000256" key="1">
    <source>
        <dbReference type="ARBA" id="ARBA00004651"/>
    </source>
</evidence>
<proteinExistence type="predicted"/>
<dbReference type="GO" id="GO:0005886">
    <property type="term" value="C:plasma membrane"/>
    <property type="evidence" value="ECO:0007669"/>
    <property type="project" value="UniProtKB-SubCell"/>
</dbReference>
<comment type="caution">
    <text evidence="8">The sequence shown here is derived from an EMBL/GenBank/DDBJ whole genome shotgun (WGS) entry which is preliminary data.</text>
</comment>
<keyword evidence="2" id="KW-1003">Cell membrane</keyword>
<feature type="transmembrane region" description="Helical" evidence="6">
    <location>
        <begin position="135"/>
        <end position="157"/>
    </location>
</feature>
<organism evidence="8 9">
    <name type="scientific">Glaciihabitans arcticus</name>
    <dbReference type="NCBI Taxonomy" id="2668039"/>
    <lineage>
        <taxon>Bacteria</taxon>
        <taxon>Bacillati</taxon>
        <taxon>Actinomycetota</taxon>
        <taxon>Actinomycetes</taxon>
        <taxon>Micrococcales</taxon>
        <taxon>Microbacteriaceae</taxon>
        <taxon>Glaciihabitans</taxon>
    </lineage>
</organism>
<evidence type="ECO:0000256" key="4">
    <source>
        <dbReference type="ARBA" id="ARBA00022989"/>
    </source>
</evidence>
<reference evidence="9" key="1">
    <citation type="submission" date="2019-02" db="EMBL/GenBank/DDBJ databases">
        <title>Glaciihabitans arcticus sp. nov., a psychrotolerant bacterium isolated from polar soil.</title>
        <authorList>
            <person name="Dahal R.H."/>
        </authorList>
    </citation>
    <scope>NUCLEOTIDE SEQUENCE [LARGE SCALE GENOMIC DNA]</scope>
    <source>
        <strain evidence="9">RP-3-7</strain>
    </source>
</reference>
<comment type="subcellular location">
    <subcellularLocation>
        <location evidence="1">Cell membrane</location>
        <topology evidence="1">Multi-pass membrane protein</topology>
    </subcellularLocation>
</comment>
<dbReference type="PANTHER" id="PTHR35007:SF4">
    <property type="entry name" value="CONSERVED TRANSMEMBRANE PROTEIN-RELATED"/>
    <property type="match status" value="1"/>
</dbReference>
<keyword evidence="5 6" id="KW-0472">Membrane</keyword>
<keyword evidence="3 6" id="KW-0812">Transmembrane</keyword>
<feature type="transmembrane region" description="Helical" evidence="6">
    <location>
        <begin position="63"/>
        <end position="84"/>
    </location>
</feature>
<evidence type="ECO:0000256" key="5">
    <source>
        <dbReference type="ARBA" id="ARBA00023136"/>
    </source>
</evidence>
<feature type="transmembrane region" description="Helical" evidence="6">
    <location>
        <begin position="282"/>
        <end position="308"/>
    </location>
</feature>
<evidence type="ECO:0000313" key="9">
    <source>
        <dbReference type="Proteomes" id="UP000294194"/>
    </source>
</evidence>
<keyword evidence="9" id="KW-1185">Reference proteome</keyword>
<protein>
    <submittedName>
        <fullName evidence="8">Pilus assembly protein</fullName>
    </submittedName>
</protein>
<feature type="transmembrane region" description="Helical" evidence="6">
    <location>
        <begin position="110"/>
        <end position="129"/>
    </location>
</feature>
<dbReference type="Pfam" id="PF00482">
    <property type="entry name" value="T2SSF"/>
    <property type="match status" value="1"/>
</dbReference>
<dbReference type="PANTHER" id="PTHR35007">
    <property type="entry name" value="INTEGRAL MEMBRANE PROTEIN-RELATED"/>
    <property type="match status" value="1"/>
</dbReference>
<evidence type="ECO:0000256" key="2">
    <source>
        <dbReference type="ARBA" id="ARBA00022475"/>
    </source>
</evidence>
<dbReference type="Proteomes" id="UP000294194">
    <property type="component" value="Unassembled WGS sequence"/>
</dbReference>
<keyword evidence="4 6" id="KW-1133">Transmembrane helix</keyword>
<dbReference type="EMBL" id="SISG01000001">
    <property type="protein sequence ID" value="TBN58571.1"/>
    <property type="molecule type" value="Genomic_DNA"/>
</dbReference>
<evidence type="ECO:0000313" key="8">
    <source>
        <dbReference type="EMBL" id="TBN58571.1"/>
    </source>
</evidence>
<name>A0A4Q9GUV6_9MICO</name>
<evidence type="ECO:0000256" key="6">
    <source>
        <dbReference type="SAM" id="Phobius"/>
    </source>
</evidence>
<dbReference type="InterPro" id="IPR018076">
    <property type="entry name" value="T2SS_GspF_dom"/>
</dbReference>
<accession>A0A4Q9GUV6</accession>
<dbReference type="AlphaFoldDB" id="A0A4Q9GUV6"/>
<evidence type="ECO:0000256" key="3">
    <source>
        <dbReference type="ARBA" id="ARBA00022692"/>
    </source>
</evidence>
<evidence type="ECO:0000259" key="7">
    <source>
        <dbReference type="Pfam" id="PF00482"/>
    </source>
</evidence>
<sequence>MTPTLALALVWGLLLGLGLWSVIGSLPRLSRPSLATRVAPYVRDVSPGAREMLGRTPVDPLPVFGFLLTPLLTGMRHAVAALAGNPTQTARRLRQAGSPLAVDEFRSRQLAWGAAGAALGVLASLAAVRSQGIPFVAQVVIVLVFAVGGVVGRDYLLQRQARARLARMAEELPTVLEFLTLSLSAGEGILDAIRRVSRVSSGELSAELAGVIADVNTGTPFADTLTRRAADLELPAFTRFTEQLTGALDRGTPLVEVLRAQAQDSRDDAKRRMLELAGKKEVAMLVPLVFLILPVTIAFAIFPGIWVLQVGF</sequence>
<feature type="domain" description="Type II secretion system protein GspF" evidence="7">
    <location>
        <begin position="177"/>
        <end position="300"/>
    </location>
</feature>
<gene>
    <name evidence="8" type="ORF">EYE40_07430</name>
</gene>